<dbReference type="RefSeq" id="WP_378060270.1">
    <property type="nucleotide sequence ID" value="NZ_JBHSIS010000022.1"/>
</dbReference>
<accession>A0ABV9S8K9</accession>
<dbReference type="GO" id="GO:0003677">
    <property type="term" value="F:DNA binding"/>
    <property type="evidence" value="ECO:0007669"/>
    <property type="project" value="UniProtKB-KW"/>
</dbReference>
<dbReference type="EMBL" id="JBHSIS010000022">
    <property type="protein sequence ID" value="MFC4858075.1"/>
    <property type="molecule type" value="Genomic_DNA"/>
</dbReference>
<name>A0ABV9S8K9_9PSEU</name>
<organism evidence="1 2">
    <name type="scientific">Actinophytocola glycyrrhizae</name>
    <dbReference type="NCBI Taxonomy" id="2044873"/>
    <lineage>
        <taxon>Bacteria</taxon>
        <taxon>Bacillati</taxon>
        <taxon>Actinomycetota</taxon>
        <taxon>Actinomycetes</taxon>
        <taxon>Pseudonocardiales</taxon>
        <taxon>Pseudonocardiaceae</taxon>
    </lineage>
</organism>
<keyword evidence="1" id="KW-0238">DNA-binding</keyword>
<protein>
    <submittedName>
        <fullName evidence="1">MmcQ/YjbR family DNA-binding protein</fullName>
    </submittedName>
</protein>
<sequence>MVTADDVRAIATGLPRTVERLVRDRVKFNVGRIVYVALSRDELTMGCGFPTEEREAAIAAEPGKFSMPGVGDQRYRWIHVDLAAIDREELRELVTDAWRMCVPKKVAREYDSGR</sequence>
<dbReference type="SUPFAM" id="SSF142906">
    <property type="entry name" value="YjbR-like"/>
    <property type="match status" value="1"/>
</dbReference>
<dbReference type="Gene3D" id="3.90.1150.30">
    <property type="match status" value="1"/>
</dbReference>
<comment type="caution">
    <text evidence="1">The sequence shown here is derived from an EMBL/GenBank/DDBJ whole genome shotgun (WGS) entry which is preliminary data.</text>
</comment>
<evidence type="ECO:0000313" key="2">
    <source>
        <dbReference type="Proteomes" id="UP001595859"/>
    </source>
</evidence>
<reference evidence="2" key="1">
    <citation type="journal article" date="2019" name="Int. J. Syst. Evol. Microbiol.">
        <title>The Global Catalogue of Microorganisms (GCM) 10K type strain sequencing project: providing services to taxonomists for standard genome sequencing and annotation.</title>
        <authorList>
            <consortium name="The Broad Institute Genomics Platform"/>
            <consortium name="The Broad Institute Genome Sequencing Center for Infectious Disease"/>
            <person name="Wu L."/>
            <person name="Ma J."/>
        </authorList>
    </citation>
    <scope>NUCLEOTIDE SEQUENCE [LARGE SCALE GENOMIC DNA]</scope>
    <source>
        <strain evidence="2">ZS-22-S1</strain>
    </source>
</reference>
<dbReference type="Pfam" id="PF04237">
    <property type="entry name" value="YjbR"/>
    <property type="match status" value="1"/>
</dbReference>
<evidence type="ECO:0000313" key="1">
    <source>
        <dbReference type="EMBL" id="MFC4858075.1"/>
    </source>
</evidence>
<proteinExistence type="predicted"/>
<dbReference type="Proteomes" id="UP001595859">
    <property type="component" value="Unassembled WGS sequence"/>
</dbReference>
<dbReference type="InterPro" id="IPR058532">
    <property type="entry name" value="YjbR/MT2646/Rv2570-like"/>
</dbReference>
<gene>
    <name evidence="1" type="ORF">ACFPCV_31635</name>
</gene>
<keyword evidence="2" id="KW-1185">Reference proteome</keyword>
<dbReference type="InterPro" id="IPR038056">
    <property type="entry name" value="YjbR-like_sf"/>
</dbReference>